<feature type="compositionally biased region" description="Polar residues" evidence="1">
    <location>
        <begin position="101"/>
        <end position="114"/>
    </location>
</feature>
<feature type="compositionally biased region" description="Low complexity" evidence="1">
    <location>
        <begin position="81"/>
        <end position="99"/>
    </location>
</feature>
<evidence type="ECO:0000313" key="2">
    <source>
        <dbReference type="EMBL" id="GLI68506.1"/>
    </source>
</evidence>
<feature type="non-terminal residue" evidence="2">
    <location>
        <position position="342"/>
    </location>
</feature>
<feature type="compositionally biased region" description="Basic and acidic residues" evidence="1">
    <location>
        <begin position="61"/>
        <end position="71"/>
    </location>
</feature>
<gene>
    <name evidence="2" type="ORF">VaNZ11_012950</name>
</gene>
<feature type="region of interest" description="Disordered" evidence="1">
    <location>
        <begin position="315"/>
        <end position="342"/>
    </location>
</feature>
<protein>
    <submittedName>
        <fullName evidence="2">Uncharacterized protein</fullName>
    </submittedName>
</protein>
<proteinExistence type="predicted"/>
<dbReference type="Proteomes" id="UP001165090">
    <property type="component" value="Unassembled WGS sequence"/>
</dbReference>
<feature type="region of interest" description="Disordered" evidence="1">
    <location>
        <begin position="174"/>
        <end position="279"/>
    </location>
</feature>
<evidence type="ECO:0000256" key="1">
    <source>
        <dbReference type="SAM" id="MobiDB-lite"/>
    </source>
</evidence>
<comment type="caution">
    <text evidence="2">The sequence shown here is derived from an EMBL/GenBank/DDBJ whole genome shotgun (WGS) entry which is preliminary data.</text>
</comment>
<accession>A0ABQ5SF28</accession>
<keyword evidence="3" id="KW-1185">Reference proteome</keyword>
<evidence type="ECO:0000313" key="3">
    <source>
        <dbReference type="Proteomes" id="UP001165090"/>
    </source>
</evidence>
<feature type="region of interest" description="Disordered" evidence="1">
    <location>
        <begin position="1"/>
        <end position="140"/>
    </location>
</feature>
<feature type="compositionally biased region" description="Low complexity" evidence="1">
    <location>
        <begin position="225"/>
        <end position="246"/>
    </location>
</feature>
<dbReference type="EMBL" id="BSDZ01000080">
    <property type="protein sequence ID" value="GLI68506.1"/>
    <property type="molecule type" value="Genomic_DNA"/>
</dbReference>
<reference evidence="2 3" key="1">
    <citation type="journal article" date="2023" name="IScience">
        <title>Expanded male sex-determining region conserved during the evolution of homothallism in the green alga Volvox.</title>
        <authorList>
            <person name="Yamamoto K."/>
            <person name="Matsuzaki R."/>
            <person name="Mahakham W."/>
            <person name="Heman W."/>
            <person name="Sekimoto H."/>
            <person name="Kawachi M."/>
            <person name="Minakuchi Y."/>
            <person name="Toyoda A."/>
            <person name="Nozaki H."/>
        </authorList>
    </citation>
    <scope>NUCLEOTIDE SEQUENCE [LARGE SCALE GENOMIC DNA]</scope>
    <source>
        <strain evidence="2 3">NIES-4468</strain>
    </source>
</reference>
<organism evidence="2 3">
    <name type="scientific">Volvox africanus</name>
    <dbReference type="NCBI Taxonomy" id="51714"/>
    <lineage>
        <taxon>Eukaryota</taxon>
        <taxon>Viridiplantae</taxon>
        <taxon>Chlorophyta</taxon>
        <taxon>core chlorophytes</taxon>
        <taxon>Chlorophyceae</taxon>
        <taxon>CS clade</taxon>
        <taxon>Chlamydomonadales</taxon>
        <taxon>Volvocaceae</taxon>
        <taxon>Volvox</taxon>
    </lineage>
</organism>
<name>A0ABQ5SF28_9CHLO</name>
<sequence length="342" mass="34650">MDTKMESGGGNPPPLQPPSALLRNALRGLQAPAPAGPASFHPPPGAPGSATATHSGINQRETGDRRPEQPRRPQPAPAAEPGPANTRRPPQQQQHNHPNYDNKQPQRFPQQNRQGNHRAPFPVTPALTSGTVAGPYDDRAKVPDNVTAVVAPALEPQACTSFTFVDFLRSVAAPQQQQQGAVGSAAAAAKPQPQPTTATRQYAGRGEGRQQQQQQQPHRYDRPLSATAAAATAAPASAAWHSASPAGAGGAASGGTTIMPDPGTAPAAGSETSAPLQRRGIISFAPRDLGRLTAASAAAGAASAAAAAAAAAAAPSGVSGTRAAGPHSLQGRWGAAFRGSEV</sequence>
<feature type="compositionally biased region" description="Low complexity" evidence="1">
    <location>
        <begin position="174"/>
        <end position="198"/>
    </location>
</feature>